<gene>
    <name evidence="2" type="ORF">BRPE64_DCDS06390</name>
</gene>
<dbReference type="SUPFAM" id="SSF48452">
    <property type="entry name" value="TPR-like"/>
    <property type="match status" value="1"/>
</dbReference>
<evidence type="ECO:0000313" key="3">
    <source>
        <dbReference type="Proteomes" id="UP000013966"/>
    </source>
</evidence>
<dbReference type="PANTHER" id="PTHR44809">
    <property type="match status" value="1"/>
</dbReference>
<feature type="repeat" description="TPR" evidence="1">
    <location>
        <begin position="90"/>
        <end position="123"/>
    </location>
</feature>
<keyword evidence="1" id="KW-0802">TPR repeat</keyword>
<dbReference type="PANTHER" id="PTHR44809:SF1">
    <property type="entry name" value="PROTEIN O-MANNOSYL-TRANSFERASE TMTC1"/>
    <property type="match status" value="1"/>
</dbReference>
<reference evidence="2 3" key="1">
    <citation type="journal article" date="2013" name="Genome Announc.">
        <title>Complete Genome Sequence of Burkholderia sp. Strain RPE64, Bacterial Symbiont of the Bean Bug Riptortus pedestris.</title>
        <authorList>
            <person name="Shibata T.F."/>
            <person name="Maeda T."/>
            <person name="Nikoh N."/>
            <person name="Yamaguchi K."/>
            <person name="Oshima K."/>
            <person name="Hattori M."/>
            <person name="Nishiyama T."/>
            <person name="Hasebe M."/>
            <person name="Fukatsu T."/>
            <person name="Kikuchi Y."/>
            <person name="Shigenobu S."/>
        </authorList>
    </citation>
    <scope>NUCLEOTIDE SEQUENCE [LARGE SCALE GENOMIC DNA]</scope>
    <source>
        <plasmid evidence="2 3">p1</plasmid>
    </source>
</reference>
<dbReference type="Gene3D" id="1.25.40.10">
    <property type="entry name" value="Tetratricopeptide repeat domain"/>
    <property type="match status" value="2"/>
</dbReference>
<accession>R4X094</accession>
<dbReference type="Proteomes" id="UP000013966">
    <property type="component" value="Plasmid p1"/>
</dbReference>
<evidence type="ECO:0000256" key="1">
    <source>
        <dbReference type="PROSITE-ProRule" id="PRU00339"/>
    </source>
</evidence>
<dbReference type="Pfam" id="PF13432">
    <property type="entry name" value="TPR_16"/>
    <property type="match status" value="2"/>
</dbReference>
<keyword evidence="2" id="KW-0614">Plasmid</keyword>
<reference evidence="2 3" key="2">
    <citation type="journal article" date="2018" name="Int. J. Syst. Evol. Microbiol.">
        <title>Burkholderia insecticola sp. nov., a gut symbiotic bacterium of the bean bug Riptortus pedestris.</title>
        <authorList>
            <person name="Takeshita K."/>
            <person name="Tamaki H."/>
            <person name="Ohbayashi T."/>
            <person name="Meng X.-Y."/>
            <person name="Sone T."/>
            <person name="Mitani Y."/>
            <person name="Peeters C."/>
            <person name="Kikuchi Y."/>
            <person name="Vandamme P."/>
        </authorList>
    </citation>
    <scope>NUCLEOTIDE SEQUENCE [LARGE SCALE GENOMIC DNA]</scope>
    <source>
        <strain evidence="2">RPE64</strain>
        <plasmid evidence="2 3">p1</plasmid>
    </source>
</reference>
<dbReference type="PATRIC" id="fig|758793.3.peg.5782"/>
<dbReference type="EMBL" id="AP013061">
    <property type="protein sequence ID" value="BAN27575.1"/>
    <property type="molecule type" value="Genomic_DNA"/>
</dbReference>
<dbReference type="Gene3D" id="3.40.50.2000">
    <property type="entry name" value="Glycogen Phosphorylase B"/>
    <property type="match status" value="1"/>
</dbReference>
<organism evidence="2 3">
    <name type="scientific">Caballeronia insecticola</name>
    <dbReference type="NCBI Taxonomy" id="758793"/>
    <lineage>
        <taxon>Bacteria</taxon>
        <taxon>Pseudomonadati</taxon>
        <taxon>Pseudomonadota</taxon>
        <taxon>Betaproteobacteria</taxon>
        <taxon>Burkholderiales</taxon>
        <taxon>Burkholderiaceae</taxon>
        <taxon>Caballeronia</taxon>
    </lineage>
</organism>
<dbReference type="Pfam" id="PF13414">
    <property type="entry name" value="TPR_11"/>
    <property type="match status" value="1"/>
</dbReference>
<sequence>MAPSAQTTQGGADSAFIIIDHCSNQNMNTSQQDGLPGLMAEETRLRQELAQNPQSPYAQNNLALVLRKLGRAAESEALLQKAASALPDSADVAYNWGVALLDLRRYPEGEAALRRALALRPDFPQAAYLIGALVASRGRLAEAEALLRAAIGGVTHRAAAHTLLGEVLRQSGRLEEAEIELRRALSLDPNLFDAHKSLGLVLHSLHRLPEAESATRQALVLRPASVLAAGSLGMTLLKMGRYAEGFEWMESRYVESPEWTQSGTAFPYTPAAEIGIPIWRGEPLAGKSLLVLCEQGLGDMIQWVRFVPALRALGVAKLTVMCPMPLARLFSHVEGIDAVIEGDRPVSFAQFDVFCYMMSLLHRLGVTLDTLRPAGAYFRLPAKSVRSWQARLQAFPLVGRRKIGLVWSGGGKLGNPASELPSELHDNAQRSIPLERLRPLLHIPNCAFFSLQKVDEAGQLARIPEAIRPVDLMSGVADFYDTAAFISNLDLVISVDTAVAHLAGALDKPVWILSRFDGDWRWHHGREDSPWYASARVFTQAKRGNWDDVIARIESALKAFAAS</sequence>
<dbReference type="HOGENOM" id="CLU_010140_1_1_4"/>
<dbReference type="InterPro" id="IPR052943">
    <property type="entry name" value="TMTC_O-mannosyl-trnsfr"/>
</dbReference>
<dbReference type="AlphaFoldDB" id="R4X094"/>
<proteinExistence type="predicted"/>
<dbReference type="InterPro" id="IPR011990">
    <property type="entry name" value="TPR-like_helical_dom_sf"/>
</dbReference>
<dbReference type="SMART" id="SM00028">
    <property type="entry name" value="TPR"/>
    <property type="match status" value="4"/>
</dbReference>
<keyword evidence="3" id="KW-1185">Reference proteome</keyword>
<geneLocation type="plasmid" evidence="2 3">
    <name>p1</name>
</geneLocation>
<evidence type="ECO:0000313" key="2">
    <source>
        <dbReference type="EMBL" id="BAN27575.1"/>
    </source>
</evidence>
<dbReference type="GO" id="GO:0016757">
    <property type="term" value="F:glycosyltransferase activity"/>
    <property type="evidence" value="ECO:0007669"/>
    <property type="project" value="InterPro"/>
</dbReference>
<dbReference type="PROSITE" id="PS50005">
    <property type="entry name" value="TPR"/>
    <property type="match status" value="2"/>
</dbReference>
<dbReference type="Pfam" id="PF01075">
    <property type="entry name" value="Glyco_transf_9"/>
    <property type="match status" value="1"/>
</dbReference>
<protein>
    <submittedName>
        <fullName evidence="2">TPR repeat-containing protein</fullName>
    </submittedName>
</protein>
<dbReference type="InterPro" id="IPR019734">
    <property type="entry name" value="TPR_rpt"/>
</dbReference>
<dbReference type="KEGG" id="buo:BRPE64_DCDS06390"/>
<feature type="repeat" description="TPR" evidence="1">
    <location>
        <begin position="158"/>
        <end position="191"/>
    </location>
</feature>
<dbReference type="InterPro" id="IPR002201">
    <property type="entry name" value="Glyco_trans_9"/>
</dbReference>
<dbReference type="SUPFAM" id="SSF53756">
    <property type="entry name" value="UDP-Glycosyltransferase/glycogen phosphorylase"/>
    <property type="match status" value="1"/>
</dbReference>
<name>R4X094_9BURK</name>